<evidence type="ECO:0000313" key="4">
    <source>
        <dbReference type="Proteomes" id="UP000748531"/>
    </source>
</evidence>
<dbReference type="SUPFAM" id="SSF56574">
    <property type="entry name" value="Serpins"/>
    <property type="match status" value="1"/>
</dbReference>
<sequence length="387" mass="43140">MASAEAIQHSICQFAANLYDKIISQQQGDLHNVLISPLSIYTALAMTMAGADGKTKDELERVLHVNIHMDYNQQHKVIGSTVTQCLNPNEGAQLVLANRLFLLQPVTIVKEFSEILSKHYKANIELVASLSGADPKRQYINQWTSKHTEQKINELLPSGSVNCETILTLVNALYFKGQWGCEFDKELIFPSKFACYWGKTMEIQMMFKESEFPYVTLKDWDAQAIYLPFRGADLKLLIVLPSKLNGLPSLLDNIRKPGALTKLLTKPFIKTELELSLPRFKLAECKPIDLKTLLIKCGVTALFASGDADLSKLCCSRKIHVSDIFHKALLEVDEGGVTAAAATAEMVVEECAYECPTFRVDHSFFIALMWASTIPVLMGHVTAPENI</sequence>
<protein>
    <submittedName>
        <fullName evidence="3">Leukocyte elastase inhibitor</fullName>
    </submittedName>
</protein>
<gene>
    <name evidence="3" type="ORF">PHET_00280</name>
</gene>
<dbReference type="InterPro" id="IPR042185">
    <property type="entry name" value="Serpin_sf_2"/>
</dbReference>
<keyword evidence="4" id="KW-1185">Reference proteome</keyword>
<dbReference type="InterPro" id="IPR023796">
    <property type="entry name" value="Serpin_dom"/>
</dbReference>
<evidence type="ECO:0000313" key="3">
    <source>
        <dbReference type="EMBL" id="KAF5406207.1"/>
    </source>
</evidence>
<dbReference type="AlphaFoldDB" id="A0A8J4X3P8"/>
<dbReference type="EMBL" id="LUCH01000068">
    <property type="protein sequence ID" value="KAF5406207.1"/>
    <property type="molecule type" value="Genomic_DNA"/>
</dbReference>
<comment type="similarity">
    <text evidence="1">Belongs to the serpin family.</text>
</comment>
<dbReference type="Gene3D" id="3.30.497.10">
    <property type="entry name" value="Antithrombin, subunit I, domain 2"/>
    <property type="match status" value="1"/>
</dbReference>
<dbReference type="Proteomes" id="UP000748531">
    <property type="component" value="Unassembled WGS sequence"/>
</dbReference>
<name>A0A8J4X3P8_9TREM</name>
<dbReference type="InterPro" id="IPR000215">
    <property type="entry name" value="Serpin_fam"/>
</dbReference>
<dbReference type="PANTHER" id="PTHR11461">
    <property type="entry name" value="SERINE PROTEASE INHIBITOR, SERPIN"/>
    <property type="match status" value="1"/>
</dbReference>
<dbReference type="PANTHER" id="PTHR11461:SF372">
    <property type="entry name" value="ACCESSORY GLAND PROTEIN ACP76A-RELATED"/>
    <property type="match status" value="1"/>
</dbReference>
<dbReference type="InterPro" id="IPR036186">
    <property type="entry name" value="Serpin_sf"/>
</dbReference>
<reference evidence="3" key="1">
    <citation type="submission" date="2019-05" db="EMBL/GenBank/DDBJ databases">
        <title>Annotation for the trematode Paragonimus heterotremus.</title>
        <authorList>
            <person name="Choi Y.-J."/>
        </authorList>
    </citation>
    <scope>NUCLEOTIDE SEQUENCE</scope>
    <source>
        <strain evidence="3">LC</strain>
    </source>
</reference>
<dbReference type="OrthoDB" id="671595at2759"/>
<dbReference type="Gene3D" id="2.30.39.10">
    <property type="entry name" value="Alpha-1-antitrypsin, domain 1"/>
    <property type="match status" value="1"/>
</dbReference>
<evidence type="ECO:0000259" key="2">
    <source>
        <dbReference type="SMART" id="SM00093"/>
    </source>
</evidence>
<dbReference type="GO" id="GO:0005615">
    <property type="term" value="C:extracellular space"/>
    <property type="evidence" value="ECO:0007669"/>
    <property type="project" value="InterPro"/>
</dbReference>
<evidence type="ECO:0000256" key="1">
    <source>
        <dbReference type="RuleBase" id="RU000411"/>
    </source>
</evidence>
<organism evidence="3 4">
    <name type="scientific">Paragonimus heterotremus</name>
    <dbReference type="NCBI Taxonomy" id="100268"/>
    <lineage>
        <taxon>Eukaryota</taxon>
        <taxon>Metazoa</taxon>
        <taxon>Spiralia</taxon>
        <taxon>Lophotrochozoa</taxon>
        <taxon>Platyhelminthes</taxon>
        <taxon>Trematoda</taxon>
        <taxon>Digenea</taxon>
        <taxon>Plagiorchiida</taxon>
        <taxon>Troglotremata</taxon>
        <taxon>Troglotrematidae</taxon>
        <taxon>Paragonimus</taxon>
    </lineage>
</organism>
<dbReference type="Pfam" id="PF00079">
    <property type="entry name" value="Serpin"/>
    <property type="match status" value="1"/>
</dbReference>
<feature type="domain" description="Serpin" evidence="2">
    <location>
        <begin position="16"/>
        <end position="384"/>
    </location>
</feature>
<comment type="caution">
    <text evidence="3">The sequence shown here is derived from an EMBL/GenBank/DDBJ whole genome shotgun (WGS) entry which is preliminary data.</text>
</comment>
<dbReference type="SMART" id="SM00093">
    <property type="entry name" value="SERPIN"/>
    <property type="match status" value="1"/>
</dbReference>
<accession>A0A8J4X3P8</accession>
<proteinExistence type="inferred from homology"/>
<dbReference type="GO" id="GO:0004867">
    <property type="term" value="F:serine-type endopeptidase inhibitor activity"/>
    <property type="evidence" value="ECO:0007669"/>
    <property type="project" value="InterPro"/>
</dbReference>
<dbReference type="InterPro" id="IPR042178">
    <property type="entry name" value="Serpin_sf_1"/>
</dbReference>